<comment type="caution">
    <text evidence="3">The sequence shown here is derived from an EMBL/GenBank/DDBJ whole genome shotgun (WGS) entry which is preliminary data.</text>
</comment>
<protein>
    <submittedName>
        <fullName evidence="3">Nuclear transport factor 2 family protein</fullName>
    </submittedName>
</protein>
<evidence type="ECO:0000259" key="2">
    <source>
        <dbReference type="Pfam" id="PF14534"/>
    </source>
</evidence>
<feature type="domain" description="DUF4440" evidence="2">
    <location>
        <begin position="75"/>
        <end position="180"/>
    </location>
</feature>
<dbReference type="Gene3D" id="3.10.450.50">
    <property type="match status" value="1"/>
</dbReference>
<dbReference type="EMBL" id="JAUBDJ010000004">
    <property type="protein sequence ID" value="MDW0116907.1"/>
    <property type="molecule type" value="Genomic_DNA"/>
</dbReference>
<dbReference type="SUPFAM" id="SSF54427">
    <property type="entry name" value="NTF2-like"/>
    <property type="match status" value="1"/>
</dbReference>
<evidence type="ECO:0000313" key="4">
    <source>
        <dbReference type="Proteomes" id="UP001271648"/>
    </source>
</evidence>
<dbReference type="PROSITE" id="PS51257">
    <property type="entry name" value="PROKAR_LIPOPROTEIN"/>
    <property type="match status" value="1"/>
</dbReference>
<keyword evidence="1" id="KW-0732">Signal</keyword>
<accession>A0AAW9A6G7</accession>
<name>A0AAW9A6G7_9BACL</name>
<organism evidence="3 4">
    <name type="scientific">Sporosarcina thermotolerans</name>
    <dbReference type="NCBI Taxonomy" id="633404"/>
    <lineage>
        <taxon>Bacteria</taxon>
        <taxon>Bacillati</taxon>
        <taxon>Bacillota</taxon>
        <taxon>Bacilli</taxon>
        <taxon>Bacillales</taxon>
        <taxon>Caryophanaceae</taxon>
        <taxon>Sporosarcina</taxon>
    </lineage>
</organism>
<feature type="signal peptide" evidence="1">
    <location>
        <begin position="1"/>
        <end position="21"/>
    </location>
</feature>
<dbReference type="Pfam" id="PF14534">
    <property type="entry name" value="DUF4440"/>
    <property type="match status" value="1"/>
</dbReference>
<dbReference type="Proteomes" id="UP001271648">
    <property type="component" value="Unassembled WGS sequence"/>
</dbReference>
<feature type="chain" id="PRO_5043376047" evidence="1">
    <location>
        <begin position="22"/>
        <end position="190"/>
    </location>
</feature>
<keyword evidence="4" id="KW-1185">Reference proteome</keyword>
<reference evidence="3 4" key="1">
    <citation type="submission" date="2023-06" db="EMBL/GenBank/DDBJ databases">
        <title>Sporosarcina sp. nov., isolated from Korean traditional fermented seafood 'Jeotgal'.</title>
        <authorList>
            <person name="Yang A.I."/>
            <person name="Shin N.-R."/>
        </authorList>
    </citation>
    <scope>NUCLEOTIDE SEQUENCE [LARGE SCALE GENOMIC DNA]</scope>
    <source>
        <strain evidence="3 4">KCTC43456</strain>
    </source>
</reference>
<evidence type="ECO:0000313" key="3">
    <source>
        <dbReference type="EMBL" id="MDW0116907.1"/>
    </source>
</evidence>
<evidence type="ECO:0000256" key="1">
    <source>
        <dbReference type="SAM" id="SignalP"/>
    </source>
</evidence>
<gene>
    <name evidence="3" type="ORF">QTL97_08175</name>
</gene>
<dbReference type="RefSeq" id="WP_283732690.1">
    <property type="nucleotide sequence ID" value="NZ_CP125968.1"/>
</dbReference>
<dbReference type="InterPro" id="IPR032710">
    <property type="entry name" value="NTF2-like_dom_sf"/>
</dbReference>
<sequence>MKKNVLIYLALALVLILGACSNKENSTGGSVSDGETVGGFGSIDHGVDENKVGFNMLGGSIEEATNVPSAEKDLIIKSFETYMHAFNNQDVDEYMSVLSKNPKSFTIDEERVYIEGVFKEYALSREASDITVVKYDEDTNEAQVFANLFTSMKQKSTGLETKRNGRQVTVFAKEDGEWKVTSVYYMEDQK</sequence>
<proteinExistence type="predicted"/>
<dbReference type="AlphaFoldDB" id="A0AAW9A6G7"/>
<dbReference type="InterPro" id="IPR027843">
    <property type="entry name" value="DUF4440"/>
</dbReference>